<dbReference type="Pfam" id="PF06779">
    <property type="entry name" value="MFS_4"/>
    <property type="match status" value="1"/>
</dbReference>
<keyword evidence="1" id="KW-1133">Transmembrane helix</keyword>
<feature type="transmembrane region" description="Helical" evidence="1">
    <location>
        <begin position="12"/>
        <end position="33"/>
    </location>
</feature>
<feature type="transmembrane region" description="Helical" evidence="1">
    <location>
        <begin position="168"/>
        <end position="188"/>
    </location>
</feature>
<feature type="transmembrane region" description="Helical" evidence="1">
    <location>
        <begin position="106"/>
        <end position="129"/>
    </location>
</feature>
<evidence type="ECO:0000256" key="1">
    <source>
        <dbReference type="SAM" id="Phobius"/>
    </source>
</evidence>
<feature type="transmembrane region" description="Helical" evidence="1">
    <location>
        <begin position="333"/>
        <end position="352"/>
    </location>
</feature>
<dbReference type="InterPro" id="IPR036259">
    <property type="entry name" value="MFS_trans_sf"/>
</dbReference>
<sequence length="388" mass="39253">MSGAPSPADPAIRPLVGGLVALAVAMGIGRFAFTPLMPLMIRDGGLDAATGAEWAAANYLGYLVGALSAARFTDPRRGLRFGLLGVAGTTLAMAGIGAVPSPLVGAGLRAAAGVFSAWALVCASGWCLAELARHRAEAWGAWIYTGVGLGVALAGMLAWLGGRQPADRLWLELGLIAATGTWLVWGLSRGPGEAGAAPHTAEVSAERRGGQAALVVCYGAFGFGYILPATFLPAMARALTPDPLVFGLAWPLFGLAAALSVAGVARWGQRAPRRRVWAVAQGVMALGTALPLLLPSLWSVAASALLVGGTFMVATMAGLQLARAAHPADPTPLLARMTAAFAAGQIAGPLMVRALGLVDMAEGAALAWTGAAAVAVLAGTAAWLWGEP</sequence>
<dbReference type="SUPFAM" id="SSF103473">
    <property type="entry name" value="MFS general substrate transporter"/>
    <property type="match status" value="1"/>
</dbReference>
<reference evidence="3" key="1">
    <citation type="submission" date="2016-10" db="EMBL/GenBank/DDBJ databases">
        <authorList>
            <person name="Varghese N."/>
            <person name="Submissions S."/>
        </authorList>
    </citation>
    <scope>NUCLEOTIDE SEQUENCE [LARGE SCALE GENOMIC DNA]</scope>
    <source>
        <strain evidence="3">CGMCC 1.6474</strain>
    </source>
</reference>
<dbReference type="EMBL" id="FOSV01000001">
    <property type="protein sequence ID" value="SFK34214.1"/>
    <property type="molecule type" value="Genomic_DNA"/>
</dbReference>
<accession>A0A1I3YQU6</accession>
<keyword evidence="1" id="KW-0472">Membrane</keyword>
<dbReference type="Gene3D" id="1.20.1250.20">
    <property type="entry name" value="MFS general substrate transporter like domains"/>
    <property type="match status" value="2"/>
</dbReference>
<keyword evidence="1" id="KW-0812">Transmembrane</keyword>
<dbReference type="PANTHER" id="PTHR23537">
    <property type="match status" value="1"/>
</dbReference>
<dbReference type="InterPro" id="IPR010645">
    <property type="entry name" value="MFS_4"/>
</dbReference>
<dbReference type="Proteomes" id="UP000198804">
    <property type="component" value="Unassembled WGS sequence"/>
</dbReference>
<feature type="transmembrane region" description="Helical" evidence="1">
    <location>
        <begin position="276"/>
        <end position="294"/>
    </location>
</feature>
<proteinExistence type="predicted"/>
<dbReference type="RefSeq" id="WP_244535241.1">
    <property type="nucleotide sequence ID" value="NZ_FOSV01000001.1"/>
</dbReference>
<dbReference type="AlphaFoldDB" id="A0A1I3YQU6"/>
<feature type="transmembrane region" description="Helical" evidence="1">
    <location>
        <begin position="300"/>
        <end position="321"/>
    </location>
</feature>
<evidence type="ECO:0000313" key="2">
    <source>
        <dbReference type="EMBL" id="SFK34214.1"/>
    </source>
</evidence>
<feature type="transmembrane region" description="Helical" evidence="1">
    <location>
        <begin position="81"/>
        <end position="100"/>
    </location>
</feature>
<feature type="transmembrane region" description="Helical" evidence="1">
    <location>
        <begin position="209"/>
        <end position="232"/>
    </location>
</feature>
<feature type="transmembrane region" description="Helical" evidence="1">
    <location>
        <begin position="364"/>
        <end position="385"/>
    </location>
</feature>
<dbReference type="STRING" id="414703.SAMN04488125_101321"/>
<protein>
    <submittedName>
        <fullName evidence="2">Predicted arabinose efflux permease, MFS family</fullName>
    </submittedName>
</protein>
<dbReference type="PANTHER" id="PTHR23537:SF1">
    <property type="entry name" value="SUGAR TRANSPORTER"/>
    <property type="match status" value="1"/>
</dbReference>
<dbReference type="GO" id="GO:0005886">
    <property type="term" value="C:plasma membrane"/>
    <property type="evidence" value="ECO:0007669"/>
    <property type="project" value="TreeGrafter"/>
</dbReference>
<feature type="transmembrane region" description="Helical" evidence="1">
    <location>
        <begin position="244"/>
        <end position="264"/>
    </location>
</feature>
<keyword evidence="3" id="KW-1185">Reference proteome</keyword>
<organism evidence="2 3">
    <name type="scientific">Methylorubrum salsuginis</name>
    <dbReference type="NCBI Taxonomy" id="414703"/>
    <lineage>
        <taxon>Bacteria</taxon>
        <taxon>Pseudomonadati</taxon>
        <taxon>Pseudomonadota</taxon>
        <taxon>Alphaproteobacteria</taxon>
        <taxon>Hyphomicrobiales</taxon>
        <taxon>Methylobacteriaceae</taxon>
        <taxon>Methylorubrum</taxon>
    </lineage>
</organism>
<feature type="transmembrane region" description="Helical" evidence="1">
    <location>
        <begin position="141"/>
        <end position="162"/>
    </location>
</feature>
<name>A0A1I3YQU6_9HYPH</name>
<gene>
    <name evidence="2" type="ORF">SAMN04488125_101321</name>
</gene>
<evidence type="ECO:0000313" key="3">
    <source>
        <dbReference type="Proteomes" id="UP000198804"/>
    </source>
</evidence>